<dbReference type="NCBIfam" id="TIGR00005">
    <property type="entry name" value="rluA_subfam"/>
    <property type="match status" value="1"/>
</dbReference>
<dbReference type="SUPFAM" id="SSF55120">
    <property type="entry name" value="Pseudouridine synthase"/>
    <property type="match status" value="1"/>
</dbReference>
<dbReference type="CDD" id="cd00165">
    <property type="entry name" value="S4"/>
    <property type="match status" value="1"/>
</dbReference>
<evidence type="ECO:0000256" key="2">
    <source>
        <dbReference type="ARBA" id="ARBA00010876"/>
    </source>
</evidence>
<dbReference type="GO" id="GO:0009982">
    <property type="term" value="F:pseudouridine synthase activity"/>
    <property type="evidence" value="ECO:0007669"/>
    <property type="project" value="InterPro"/>
</dbReference>
<evidence type="ECO:0000256" key="6">
    <source>
        <dbReference type="RuleBase" id="RU362028"/>
    </source>
</evidence>
<organism evidence="8 9">
    <name type="scientific">Faecalispora sporosphaeroides</name>
    <dbReference type="NCBI Taxonomy" id="1549"/>
    <lineage>
        <taxon>Bacteria</taxon>
        <taxon>Bacillati</taxon>
        <taxon>Bacillota</taxon>
        <taxon>Clostridia</taxon>
        <taxon>Eubacteriales</taxon>
        <taxon>Oscillospiraceae</taxon>
        <taxon>Faecalispora</taxon>
    </lineage>
</organism>
<dbReference type="Proteomes" id="UP000754750">
    <property type="component" value="Unassembled WGS sequence"/>
</dbReference>
<dbReference type="AlphaFoldDB" id="A0A928KS86"/>
<evidence type="ECO:0000256" key="1">
    <source>
        <dbReference type="ARBA" id="ARBA00000073"/>
    </source>
</evidence>
<protein>
    <recommendedName>
        <fullName evidence="6">Pseudouridine synthase</fullName>
        <ecNumber evidence="6">5.4.99.-</ecNumber>
    </recommendedName>
</protein>
<dbReference type="EC" id="5.4.99.-" evidence="6"/>
<feature type="active site" evidence="4">
    <location>
        <position position="142"/>
    </location>
</feature>
<evidence type="ECO:0000256" key="3">
    <source>
        <dbReference type="ARBA" id="ARBA00023235"/>
    </source>
</evidence>
<accession>A0A928KS86</accession>
<dbReference type="PANTHER" id="PTHR21600">
    <property type="entry name" value="MITOCHONDRIAL RNA PSEUDOURIDINE SYNTHASE"/>
    <property type="match status" value="1"/>
</dbReference>
<comment type="similarity">
    <text evidence="2 6">Belongs to the pseudouridine synthase RluA family.</text>
</comment>
<dbReference type="GO" id="GO:0003723">
    <property type="term" value="F:RNA binding"/>
    <property type="evidence" value="ECO:0007669"/>
    <property type="project" value="UniProtKB-KW"/>
</dbReference>
<dbReference type="Pfam" id="PF00849">
    <property type="entry name" value="PseudoU_synth_2"/>
    <property type="match status" value="1"/>
</dbReference>
<name>A0A928KS86_9FIRM</name>
<comment type="caution">
    <text evidence="8">The sequence shown here is derived from an EMBL/GenBank/DDBJ whole genome shotgun (WGS) entry which is preliminary data.</text>
</comment>
<dbReference type="EMBL" id="SVNY01000004">
    <property type="protein sequence ID" value="MBE6833767.1"/>
    <property type="molecule type" value="Genomic_DNA"/>
</dbReference>
<dbReference type="InterPro" id="IPR050188">
    <property type="entry name" value="RluA_PseudoU_synthase"/>
</dbReference>
<evidence type="ECO:0000256" key="4">
    <source>
        <dbReference type="PIRSR" id="PIRSR606225-1"/>
    </source>
</evidence>
<dbReference type="SUPFAM" id="SSF55174">
    <property type="entry name" value="Alpha-L RNA-binding motif"/>
    <property type="match status" value="1"/>
</dbReference>
<dbReference type="InterPro" id="IPR006224">
    <property type="entry name" value="PsdUridine_synth_RluA-like_CS"/>
</dbReference>
<dbReference type="InterPro" id="IPR006145">
    <property type="entry name" value="PsdUridine_synth_RsuA/RluA"/>
</dbReference>
<dbReference type="PROSITE" id="PS50889">
    <property type="entry name" value="S4"/>
    <property type="match status" value="1"/>
</dbReference>
<dbReference type="RefSeq" id="WP_020073586.1">
    <property type="nucleotide sequence ID" value="NZ_JBKWRC010000006.1"/>
</dbReference>
<dbReference type="GO" id="GO:0000455">
    <property type="term" value="P:enzyme-directed rRNA pseudouridine synthesis"/>
    <property type="evidence" value="ECO:0007669"/>
    <property type="project" value="TreeGrafter"/>
</dbReference>
<dbReference type="InterPro" id="IPR020103">
    <property type="entry name" value="PsdUridine_synth_cat_dom_sf"/>
</dbReference>
<dbReference type="Gene3D" id="3.30.2350.10">
    <property type="entry name" value="Pseudouridine synthase"/>
    <property type="match status" value="1"/>
</dbReference>
<dbReference type="CDD" id="cd02869">
    <property type="entry name" value="PseudoU_synth_RluA_like"/>
    <property type="match status" value="1"/>
</dbReference>
<feature type="domain" description="Pseudouridine synthase RsuA/RluA-like" evidence="7">
    <location>
        <begin position="96"/>
        <end position="246"/>
    </location>
</feature>
<dbReference type="PROSITE" id="PS01129">
    <property type="entry name" value="PSI_RLU"/>
    <property type="match status" value="1"/>
</dbReference>
<evidence type="ECO:0000259" key="7">
    <source>
        <dbReference type="Pfam" id="PF00849"/>
    </source>
</evidence>
<dbReference type="GO" id="GO:0140098">
    <property type="term" value="F:catalytic activity, acting on RNA"/>
    <property type="evidence" value="ECO:0007669"/>
    <property type="project" value="UniProtKB-ARBA"/>
</dbReference>
<reference evidence="8" key="1">
    <citation type="submission" date="2019-04" db="EMBL/GenBank/DDBJ databases">
        <title>Evolution of Biomass-Degrading Anaerobic Consortia Revealed by Metagenomics.</title>
        <authorList>
            <person name="Peng X."/>
        </authorList>
    </citation>
    <scope>NUCLEOTIDE SEQUENCE</scope>
    <source>
        <strain evidence="8">SIG551</strain>
    </source>
</reference>
<dbReference type="Gene3D" id="3.10.290.10">
    <property type="entry name" value="RNA-binding S4 domain"/>
    <property type="match status" value="1"/>
</dbReference>
<evidence type="ECO:0000313" key="8">
    <source>
        <dbReference type="EMBL" id="MBE6833767.1"/>
    </source>
</evidence>
<comment type="function">
    <text evidence="6">Responsible for synthesis of pseudouridine from uracil.</text>
</comment>
<proteinExistence type="inferred from homology"/>
<dbReference type="PANTHER" id="PTHR21600:SF44">
    <property type="entry name" value="RIBOSOMAL LARGE SUBUNIT PSEUDOURIDINE SYNTHASE D"/>
    <property type="match status" value="1"/>
</dbReference>
<comment type="catalytic activity">
    <reaction evidence="1 6">
        <text>a uridine in RNA = a pseudouridine in RNA</text>
        <dbReference type="Rhea" id="RHEA:48348"/>
        <dbReference type="Rhea" id="RHEA-COMP:12068"/>
        <dbReference type="Rhea" id="RHEA-COMP:12069"/>
        <dbReference type="ChEBI" id="CHEBI:65314"/>
        <dbReference type="ChEBI" id="CHEBI:65315"/>
    </reaction>
</comment>
<gene>
    <name evidence="8" type="ORF">E7512_09345</name>
</gene>
<keyword evidence="3 6" id="KW-0413">Isomerase</keyword>
<dbReference type="InterPro" id="IPR036986">
    <property type="entry name" value="S4_RNA-bd_sf"/>
</dbReference>
<evidence type="ECO:0000313" key="9">
    <source>
        <dbReference type="Proteomes" id="UP000754750"/>
    </source>
</evidence>
<sequence length="307" mass="34324">MIKKEKSRGKNPHAPVILQANEPGLLIDFLRGHLRGKSRNNIKSLLARGAVLVEGRVATRHDYPLRAGQSVQVRWAPQAPAAGGRVLEILYEDDELLVINKPAGLLSIANEKEKERTAYHQMTEHVRQSDPNARIFIVHRLDRDTSGVLLAAKTAEMKYALQDQWGTLVKTRAYTAVVEGCPQPLSGQIHTWLYETKNTMVFSGEQGEEGLEAITDYKVIGVAPEYSLVDIRLQTGRKNQIRVHMKEKGCPVVGDKKYGAKSNPFKRLGLHAGVLELRHPETGKLLRFEAKVPAVFLSISFQRTNIK</sequence>
<dbReference type="InterPro" id="IPR006225">
    <property type="entry name" value="PsdUridine_synth_RluC/D"/>
</dbReference>
<keyword evidence="5" id="KW-0694">RNA-binding</keyword>
<evidence type="ECO:0000256" key="5">
    <source>
        <dbReference type="PROSITE-ProRule" id="PRU00182"/>
    </source>
</evidence>